<feature type="region of interest" description="Disordered" evidence="1">
    <location>
        <begin position="1"/>
        <end position="269"/>
    </location>
</feature>
<feature type="compositionally biased region" description="Gly residues" evidence="1">
    <location>
        <begin position="106"/>
        <end position="120"/>
    </location>
</feature>
<proteinExistence type="predicted"/>
<feature type="compositionally biased region" description="Gly residues" evidence="1">
    <location>
        <begin position="131"/>
        <end position="144"/>
    </location>
</feature>
<dbReference type="Proteomes" id="UP001278766">
    <property type="component" value="Unassembled WGS sequence"/>
</dbReference>
<reference evidence="2" key="1">
    <citation type="journal article" date="2023" name="Mol. Phylogenet. Evol.">
        <title>Genome-scale phylogeny and comparative genomics of the fungal order Sordariales.</title>
        <authorList>
            <person name="Hensen N."/>
            <person name="Bonometti L."/>
            <person name="Westerberg I."/>
            <person name="Brannstrom I.O."/>
            <person name="Guillou S."/>
            <person name="Cros-Aarteil S."/>
            <person name="Calhoun S."/>
            <person name="Haridas S."/>
            <person name="Kuo A."/>
            <person name="Mondo S."/>
            <person name="Pangilinan J."/>
            <person name="Riley R."/>
            <person name="LaButti K."/>
            <person name="Andreopoulos B."/>
            <person name="Lipzen A."/>
            <person name="Chen C."/>
            <person name="Yan M."/>
            <person name="Daum C."/>
            <person name="Ng V."/>
            <person name="Clum A."/>
            <person name="Steindorff A."/>
            <person name="Ohm R.A."/>
            <person name="Martin F."/>
            <person name="Silar P."/>
            <person name="Natvig D.O."/>
            <person name="Lalanne C."/>
            <person name="Gautier V."/>
            <person name="Ament-Velasquez S.L."/>
            <person name="Kruys A."/>
            <person name="Hutchinson M.I."/>
            <person name="Powell A.J."/>
            <person name="Barry K."/>
            <person name="Miller A.N."/>
            <person name="Grigoriev I.V."/>
            <person name="Debuchy R."/>
            <person name="Gladieux P."/>
            <person name="Hiltunen Thoren M."/>
            <person name="Johannesson H."/>
        </authorList>
    </citation>
    <scope>NUCLEOTIDE SEQUENCE</scope>
    <source>
        <strain evidence="2">CBS 168.71</strain>
    </source>
</reference>
<dbReference type="EMBL" id="JAUEPN010000006">
    <property type="protein sequence ID" value="KAK3293035.1"/>
    <property type="molecule type" value="Genomic_DNA"/>
</dbReference>
<feature type="compositionally biased region" description="Low complexity" evidence="1">
    <location>
        <begin position="121"/>
        <end position="130"/>
    </location>
</feature>
<name>A0AAE0HAM3_9PEZI</name>
<feature type="compositionally biased region" description="Gly residues" evidence="1">
    <location>
        <begin position="189"/>
        <end position="203"/>
    </location>
</feature>
<feature type="compositionally biased region" description="Gly residues" evidence="1">
    <location>
        <begin position="212"/>
        <end position="229"/>
    </location>
</feature>
<feature type="compositionally biased region" description="Basic and acidic residues" evidence="1">
    <location>
        <begin position="51"/>
        <end position="67"/>
    </location>
</feature>
<protein>
    <submittedName>
        <fullName evidence="2">Uncharacterized protein</fullName>
    </submittedName>
</protein>
<accession>A0AAE0HAM3</accession>
<gene>
    <name evidence="2" type="ORF">B0H64DRAFT_444340</name>
</gene>
<evidence type="ECO:0000313" key="3">
    <source>
        <dbReference type="Proteomes" id="UP001278766"/>
    </source>
</evidence>
<feature type="compositionally biased region" description="Basic and acidic residues" evidence="1">
    <location>
        <begin position="178"/>
        <end position="188"/>
    </location>
</feature>
<sequence length="269" mass="26306">MYHNTTPQERGIRNPNHPSTAAAPPPPSGTTYGQSPASGPAPTTAGHHKHDALNKLDPRIDSTHDHQSMPTTTSGKIPEGTYGPHRSRVANALDPRVDSDLDSGRAGAGTGPGGGLGGGQAQPTAATATGMGMGAAGGGGGMMHGGAVAPPQGPGQGRVAAEGTYGPHHSRVANAADPRVDSDRDRHLGSGGGGGGGMMGGTAGAAPVAGHYQGGGATHAGMTGPGGAAGVSAPHTTGPHKSDLLNKLDPRVDSKTGTYKDTAGTRGAY</sequence>
<comment type="caution">
    <text evidence="2">The sequence shown here is derived from an EMBL/GenBank/DDBJ whole genome shotgun (WGS) entry which is preliminary data.</text>
</comment>
<dbReference type="AlphaFoldDB" id="A0AAE0HAM3"/>
<dbReference type="PANTHER" id="PTHR39606:SF1">
    <property type="entry name" value="CELL SURFACE PROTEIN"/>
    <property type="match status" value="1"/>
</dbReference>
<dbReference type="RefSeq" id="XP_062656549.1">
    <property type="nucleotide sequence ID" value="XM_062806776.1"/>
</dbReference>
<organism evidence="2 3">
    <name type="scientific">Chaetomium fimeti</name>
    <dbReference type="NCBI Taxonomy" id="1854472"/>
    <lineage>
        <taxon>Eukaryota</taxon>
        <taxon>Fungi</taxon>
        <taxon>Dikarya</taxon>
        <taxon>Ascomycota</taxon>
        <taxon>Pezizomycotina</taxon>
        <taxon>Sordariomycetes</taxon>
        <taxon>Sordariomycetidae</taxon>
        <taxon>Sordariales</taxon>
        <taxon>Chaetomiaceae</taxon>
        <taxon>Chaetomium</taxon>
    </lineage>
</organism>
<dbReference type="PANTHER" id="PTHR39606">
    <property type="entry name" value="SURFACE PROTEIN, PUTATIVE-RELATED"/>
    <property type="match status" value="1"/>
</dbReference>
<evidence type="ECO:0000313" key="2">
    <source>
        <dbReference type="EMBL" id="KAK3293035.1"/>
    </source>
</evidence>
<keyword evidence="3" id="KW-1185">Reference proteome</keyword>
<reference evidence="2" key="2">
    <citation type="submission" date="2023-06" db="EMBL/GenBank/DDBJ databases">
        <authorList>
            <consortium name="Lawrence Berkeley National Laboratory"/>
            <person name="Haridas S."/>
            <person name="Hensen N."/>
            <person name="Bonometti L."/>
            <person name="Westerberg I."/>
            <person name="Brannstrom I.O."/>
            <person name="Guillou S."/>
            <person name="Cros-Aarteil S."/>
            <person name="Calhoun S."/>
            <person name="Kuo A."/>
            <person name="Mondo S."/>
            <person name="Pangilinan J."/>
            <person name="Riley R."/>
            <person name="Labutti K."/>
            <person name="Andreopoulos B."/>
            <person name="Lipzen A."/>
            <person name="Chen C."/>
            <person name="Yanf M."/>
            <person name="Daum C."/>
            <person name="Ng V."/>
            <person name="Clum A."/>
            <person name="Steindorff A."/>
            <person name="Ohm R."/>
            <person name="Martin F."/>
            <person name="Silar P."/>
            <person name="Natvig D."/>
            <person name="Lalanne C."/>
            <person name="Gautier V."/>
            <person name="Ament-Velasquez S.L."/>
            <person name="Kruys A."/>
            <person name="Hutchinson M.I."/>
            <person name="Powell A.J."/>
            <person name="Barry K."/>
            <person name="Miller A.N."/>
            <person name="Grigoriev I.V."/>
            <person name="Debuchy R."/>
            <person name="Gladieux P."/>
            <person name="Thoren M.H."/>
            <person name="Johannesson H."/>
        </authorList>
    </citation>
    <scope>NUCLEOTIDE SEQUENCE</scope>
    <source>
        <strain evidence="2">CBS 168.71</strain>
    </source>
</reference>
<feature type="compositionally biased region" description="Basic and acidic residues" evidence="1">
    <location>
        <begin position="240"/>
        <end position="254"/>
    </location>
</feature>
<dbReference type="GeneID" id="87843724"/>
<evidence type="ECO:0000256" key="1">
    <source>
        <dbReference type="SAM" id="MobiDB-lite"/>
    </source>
</evidence>